<keyword evidence="6" id="KW-1185">Reference proteome</keyword>
<feature type="compositionally biased region" description="Polar residues" evidence="3">
    <location>
        <begin position="855"/>
        <end position="865"/>
    </location>
</feature>
<dbReference type="GO" id="GO:0005524">
    <property type="term" value="F:ATP binding"/>
    <property type="evidence" value="ECO:0007669"/>
    <property type="project" value="UniProtKB-KW"/>
</dbReference>
<feature type="compositionally biased region" description="Low complexity" evidence="3">
    <location>
        <begin position="547"/>
        <end position="561"/>
    </location>
</feature>
<protein>
    <submittedName>
        <fullName evidence="5">Protein kinase kin1</fullName>
    </submittedName>
</protein>
<dbReference type="OrthoDB" id="1668230at2759"/>
<gene>
    <name evidence="5" type="ORF">FVE85_9667</name>
</gene>
<evidence type="ECO:0000256" key="3">
    <source>
        <dbReference type="SAM" id="MobiDB-lite"/>
    </source>
</evidence>
<evidence type="ECO:0000313" key="5">
    <source>
        <dbReference type="EMBL" id="KAA8491620.1"/>
    </source>
</evidence>
<organism evidence="5 6">
    <name type="scientific">Porphyridium purpureum</name>
    <name type="common">Red alga</name>
    <name type="synonym">Porphyridium cruentum</name>
    <dbReference type="NCBI Taxonomy" id="35688"/>
    <lineage>
        <taxon>Eukaryota</taxon>
        <taxon>Rhodophyta</taxon>
        <taxon>Bangiophyceae</taxon>
        <taxon>Porphyridiales</taxon>
        <taxon>Porphyridiaceae</taxon>
        <taxon>Porphyridium</taxon>
    </lineage>
</organism>
<dbReference type="InterPro" id="IPR000719">
    <property type="entry name" value="Prot_kinase_dom"/>
</dbReference>
<evidence type="ECO:0000313" key="6">
    <source>
        <dbReference type="Proteomes" id="UP000324585"/>
    </source>
</evidence>
<feature type="region of interest" description="Disordered" evidence="3">
    <location>
        <begin position="543"/>
        <end position="598"/>
    </location>
</feature>
<dbReference type="PROSITE" id="PS50011">
    <property type="entry name" value="PROTEIN_KINASE_DOM"/>
    <property type="match status" value="1"/>
</dbReference>
<dbReference type="GO" id="GO:0005737">
    <property type="term" value="C:cytoplasm"/>
    <property type="evidence" value="ECO:0007669"/>
    <property type="project" value="TreeGrafter"/>
</dbReference>
<sequence>MGQYLSSENGGPPAHGLDMHTLVADVLMSTSSFSRTHTERTLQSIGAANAANAASGKGGSGSGAIAAAAAAAGAAVGKVAEKRDALGAMASAAQPMSAGVSKKERPGAALLSWLKNPTQLRQDRERDGSGSSGSSTSSKMGPFLPVSIPTLYVTDQNKDGRLSPDEISRALKRWAGYRAAARGTYAALPEWQRRILEESVQVLASKKENGVLTLFAVRRVLKDIRSCTVWCAKDELHGGRDSAYIKRTRGGTKDVLAVEWSDAGAQLQPLEDGLQYLDGLERTESKAKASTNPIPAAVIEEYAVSALAAEALIKDDHSALVRALESGGRAERKRFVKWLWFLAIETSQLPSSEHAAPAGDLTSVGSANSSFSSSSKLRLKFAGLSMGGPSPAGRGGVAGTATDGVATLESICQLLQLMHEDCISLDTLPIMMNEYSPGYSNGMAAPDAAVQEEFQLHYMDAPSRQGSAFFESLFRNEIDPLTLFEDTARRVIRSLRSATHSSSVLNANTTQYAAHDQDGLLDLGTEHEVFADYLLEKAGAMRRDRSIPSSGPSRSLSSGSPQVKGTHTRAMTALSGSKEAPDAQSSIHEQQQQQQQRELLKQEVQDACSLDACVVSKSMDSLNLSAPRLQEGDGRFLAPDEMSLPEFFALGDLVCRLYLVRPLGQMPECGWYELRRELGTGAQGTVYLGRDISTSQMVAVKTIGRVDAHENYDHVLMRNPLVTGVLDILEAVQAHPSIVRYKKVIATDDACHFVMDMCAGGSLFEVLTYLQSMTPEIEAMAALANRDRDTAAYGSGGAASALTHGSQRFSPSGRKSLDRYSVERNSLDAARRSSLEMITGRARGRRDSNAILNGGASSSGNTVPSSGGLKGGPDTSFQLSNVVEGPLVSERTARCIFRQLASAVAHCHRHNVCHRDLRLHNLMLTATGDLILIDFDSASAFSGGWDLFSGEHLVGSLYYQAPEQVNGTAYAGMKVDVWAMGIILYWLFYGRPPFAGDSMLDTFALIRECTWDPKLVPSPLALDLLKKLINKDPQARLTAEQVCEHPWLKVDDDDIDFEDGTNGANADNGLSGAFESRGIGDRNHAADLRLGVAENPLEPLLSRFCLNVPVELFGGSIGPGGDYDAEAVFSLARKVLASIWADADKFFLVHEHRVSTSLDADPAHSVVHQPHRSLTMQVAFPEFEFCMLVNFVWLDQEQWAAVRARVSRVGSVEGKSCSKGSMAAPAPLPLPSRDILVLASVGTPAKCASEDIALMGSSPVESMSFGSLARSIHASAGHSPMQPCLTFDLLRGGGNVFVKASRKIAHIFLQRVHAAAHARYSLSYPSRKSISQAGARLLSPRTSGVFTGRKSISGLSGRLASEKSRDKAARAAVVAAATAAAAEEAALSNERENIGRPRASKEKLISPKDSGADREANALRAPQPIPRKLTFSLEDDELGPSTPAEEAAKSSSAKFKSLSWLSEKLKKPAGK</sequence>
<dbReference type="Proteomes" id="UP000324585">
    <property type="component" value="Unassembled WGS sequence"/>
</dbReference>
<dbReference type="InterPro" id="IPR018247">
    <property type="entry name" value="EF_Hand_1_Ca_BS"/>
</dbReference>
<keyword evidence="1" id="KW-0547">Nucleotide-binding</keyword>
<evidence type="ECO:0000256" key="1">
    <source>
        <dbReference type="ARBA" id="ARBA00022741"/>
    </source>
</evidence>
<feature type="region of interest" description="Disordered" evidence="3">
    <location>
        <begin position="849"/>
        <end position="871"/>
    </location>
</feature>
<dbReference type="EMBL" id="VRMN01000012">
    <property type="protein sequence ID" value="KAA8491620.1"/>
    <property type="molecule type" value="Genomic_DNA"/>
</dbReference>
<feature type="region of interest" description="Disordered" evidence="3">
    <location>
        <begin position="112"/>
        <end position="143"/>
    </location>
</feature>
<proteinExistence type="predicted"/>
<dbReference type="GO" id="GO:0004713">
    <property type="term" value="F:protein tyrosine kinase activity"/>
    <property type="evidence" value="ECO:0007669"/>
    <property type="project" value="InterPro"/>
</dbReference>
<dbReference type="InterPro" id="IPR008266">
    <property type="entry name" value="Tyr_kinase_AS"/>
</dbReference>
<dbReference type="GO" id="GO:0035556">
    <property type="term" value="P:intracellular signal transduction"/>
    <property type="evidence" value="ECO:0007669"/>
    <property type="project" value="TreeGrafter"/>
</dbReference>
<dbReference type="Pfam" id="PF00069">
    <property type="entry name" value="Pkinase"/>
    <property type="match status" value="2"/>
</dbReference>
<dbReference type="PROSITE" id="PS00018">
    <property type="entry name" value="EF_HAND_1"/>
    <property type="match status" value="1"/>
</dbReference>
<comment type="caution">
    <text evidence="5">The sequence shown here is derived from an EMBL/GenBank/DDBJ whole genome shotgun (WGS) entry which is preliminary data.</text>
</comment>
<keyword evidence="5" id="KW-0808">Transferase</keyword>
<feature type="domain" description="Protein kinase" evidence="4">
    <location>
        <begin position="672"/>
        <end position="1048"/>
    </location>
</feature>
<accession>A0A5J4YL62</accession>
<keyword evidence="5" id="KW-0418">Kinase</keyword>
<feature type="compositionally biased region" description="Basic and acidic residues" evidence="3">
    <location>
        <begin position="1389"/>
        <end position="1417"/>
    </location>
</feature>
<dbReference type="GO" id="GO:0004674">
    <property type="term" value="F:protein serine/threonine kinase activity"/>
    <property type="evidence" value="ECO:0007669"/>
    <property type="project" value="TreeGrafter"/>
</dbReference>
<dbReference type="Gene3D" id="1.10.510.10">
    <property type="entry name" value="Transferase(Phosphotransferase) domain 1"/>
    <property type="match status" value="2"/>
</dbReference>
<dbReference type="InterPro" id="IPR020635">
    <property type="entry name" value="Tyr_kinase_cat_dom"/>
</dbReference>
<feature type="region of interest" description="Disordered" evidence="3">
    <location>
        <begin position="1385"/>
        <end position="1455"/>
    </location>
</feature>
<keyword evidence="2" id="KW-0067">ATP-binding</keyword>
<name>A0A5J4YL62_PORPP</name>
<dbReference type="SMART" id="SM00219">
    <property type="entry name" value="TyrKc"/>
    <property type="match status" value="1"/>
</dbReference>
<dbReference type="PANTHER" id="PTHR24346:SF51">
    <property type="entry name" value="PAS DOMAIN-CONTAINING SERINE_THREONINE-PROTEIN KINASE"/>
    <property type="match status" value="1"/>
</dbReference>
<dbReference type="PANTHER" id="PTHR24346">
    <property type="entry name" value="MAP/MICROTUBULE AFFINITY-REGULATING KINASE"/>
    <property type="match status" value="1"/>
</dbReference>
<feature type="region of interest" description="Disordered" evidence="3">
    <location>
        <begin position="794"/>
        <end position="821"/>
    </location>
</feature>
<evidence type="ECO:0000259" key="4">
    <source>
        <dbReference type="PROSITE" id="PS50011"/>
    </source>
</evidence>
<dbReference type="SUPFAM" id="SSF56112">
    <property type="entry name" value="Protein kinase-like (PK-like)"/>
    <property type="match status" value="1"/>
</dbReference>
<dbReference type="PROSITE" id="PS00109">
    <property type="entry name" value="PROTEIN_KINASE_TYR"/>
    <property type="match status" value="1"/>
</dbReference>
<evidence type="ECO:0000256" key="2">
    <source>
        <dbReference type="ARBA" id="ARBA00022840"/>
    </source>
</evidence>
<reference evidence="6" key="1">
    <citation type="journal article" date="2019" name="Nat. Commun.">
        <title>Expansion of phycobilisome linker gene families in mesophilic red algae.</title>
        <authorList>
            <person name="Lee J."/>
            <person name="Kim D."/>
            <person name="Bhattacharya D."/>
            <person name="Yoon H.S."/>
        </authorList>
    </citation>
    <scope>NUCLEOTIDE SEQUENCE [LARGE SCALE GENOMIC DNA]</scope>
    <source>
        <strain evidence="6">CCMP 1328</strain>
    </source>
</reference>
<dbReference type="InterPro" id="IPR011009">
    <property type="entry name" value="Kinase-like_dom_sf"/>
</dbReference>